<sequence length="137" mass="15603">MRLWFILVIASVTLASWSSATNGSTTMHGILSKYSLFPGIFSFESIERPASKLIETDNNIINNNNNNEASSTLEPTSKKEYPQQSVLQFSRFKFVPSSIEPRYQVERTVPHHQQVIFTSPIDHQTAQDDRSVNENDR</sequence>
<feature type="signal peptide" evidence="1">
    <location>
        <begin position="1"/>
        <end position="20"/>
    </location>
</feature>
<evidence type="ECO:0000313" key="2">
    <source>
        <dbReference type="EMBL" id="KAH7638746.1"/>
    </source>
</evidence>
<organism evidence="2">
    <name type="scientific">Dermatophagoides farinae</name>
    <name type="common">American house dust mite</name>
    <dbReference type="NCBI Taxonomy" id="6954"/>
    <lineage>
        <taxon>Eukaryota</taxon>
        <taxon>Metazoa</taxon>
        <taxon>Ecdysozoa</taxon>
        <taxon>Arthropoda</taxon>
        <taxon>Chelicerata</taxon>
        <taxon>Arachnida</taxon>
        <taxon>Acari</taxon>
        <taxon>Acariformes</taxon>
        <taxon>Sarcoptiformes</taxon>
        <taxon>Astigmata</taxon>
        <taxon>Psoroptidia</taxon>
        <taxon>Analgoidea</taxon>
        <taxon>Pyroglyphidae</taxon>
        <taxon>Dermatophagoidinae</taxon>
        <taxon>Dermatophagoides</taxon>
    </lineage>
</organism>
<protein>
    <submittedName>
        <fullName evidence="2">Uncharacterized protein</fullName>
    </submittedName>
</protein>
<proteinExistence type="predicted"/>
<name>A0A9D4NUY6_DERFA</name>
<evidence type="ECO:0000256" key="1">
    <source>
        <dbReference type="SAM" id="SignalP"/>
    </source>
</evidence>
<reference evidence="2" key="1">
    <citation type="submission" date="2020-06" db="EMBL/GenBank/DDBJ databases">
        <authorList>
            <person name="Ji K."/>
            <person name="Li J."/>
        </authorList>
    </citation>
    <scope>NUCLEOTIDE SEQUENCE</scope>
    <source>
        <strain evidence="2">JKM2019</strain>
        <tissue evidence="2">Whole body</tissue>
    </source>
</reference>
<accession>A0A9D4NUY6</accession>
<gene>
    <name evidence="2" type="ORF">HUG17_2779</name>
</gene>
<dbReference type="Proteomes" id="UP000828236">
    <property type="component" value="Unassembled WGS sequence"/>
</dbReference>
<reference evidence="2" key="2">
    <citation type="journal article" date="2021" name="World Allergy Organ. J.">
        <title>Chromosome-level assembly of Dermatophagoides farinae genome and transcriptome reveals two novel allergens Der f 37 and Der f 39.</title>
        <authorList>
            <person name="Chen J."/>
            <person name="Cai Z."/>
            <person name="Fan D."/>
            <person name="Hu J."/>
            <person name="Hou Y."/>
            <person name="He Y."/>
            <person name="Zhang Z."/>
            <person name="Zhao Z."/>
            <person name="Gao P."/>
            <person name="Hu W."/>
            <person name="Sun J."/>
            <person name="Li J."/>
            <person name="Ji K."/>
        </authorList>
    </citation>
    <scope>NUCLEOTIDE SEQUENCE</scope>
    <source>
        <strain evidence="2">JKM2019</strain>
    </source>
</reference>
<keyword evidence="1" id="KW-0732">Signal</keyword>
<comment type="caution">
    <text evidence="2">The sequence shown here is derived from an EMBL/GenBank/DDBJ whole genome shotgun (WGS) entry which is preliminary data.</text>
</comment>
<dbReference type="AlphaFoldDB" id="A0A9D4NUY6"/>
<feature type="chain" id="PRO_5038394617" evidence="1">
    <location>
        <begin position="21"/>
        <end position="137"/>
    </location>
</feature>
<dbReference type="EMBL" id="SDOV01000007">
    <property type="protein sequence ID" value="KAH7638746.1"/>
    <property type="molecule type" value="Genomic_DNA"/>
</dbReference>